<dbReference type="EMBL" id="CAACVS010000083">
    <property type="protein sequence ID" value="VEU36286.1"/>
    <property type="molecule type" value="Genomic_DNA"/>
</dbReference>
<dbReference type="OrthoDB" id="10667988at2759"/>
<proteinExistence type="predicted"/>
<dbReference type="AlphaFoldDB" id="A0A448Z2K7"/>
<dbReference type="Proteomes" id="UP000291116">
    <property type="component" value="Unassembled WGS sequence"/>
</dbReference>
<accession>A0A448Z2K7</accession>
<protein>
    <submittedName>
        <fullName evidence="2">Uncharacterized protein</fullName>
    </submittedName>
</protein>
<feature type="compositionally biased region" description="Basic and acidic residues" evidence="1">
    <location>
        <begin position="179"/>
        <end position="193"/>
    </location>
</feature>
<gene>
    <name evidence="2" type="ORF">PSNMU_V1.4_AUG-EV-PASAV3_0030390</name>
</gene>
<sequence>MPVALAFDISPRLSTPRHRITATEASTKSSVPYRTATAAEKTIGCKEAHTIRNTERSHSCKYDLGLGKNAPVVSKTLSRDQQGLPNSITDVGVNGNPSSYEVTRFLVEHEATRSYPAPRTTDDHGLSLVSQQKKNHAVIGKTAPKLEISTTIPKERNASQHHLIDSEVTRKQLSTMMENRSRKSPETTLEKRNSCHKQQKRSIARMQPKPKRSLEDCLTILDHEVTASKSSVPATMNSTIVSLPNTPQLDMNSIWVEMLLHNQMALAHQSNN</sequence>
<feature type="region of interest" description="Disordered" evidence="1">
    <location>
        <begin position="176"/>
        <end position="212"/>
    </location>
</feature>
<keyword evidence="3" id="KW-1185">Reference proteome</keyword>
<organism evidence="2 3">
    <name type="scientific">Pseudo-nitzschia multistriata</name>
    <dbReference type="NCBI Taxonomy" id="183589"/>
    <lineage>
        <taxon>Eukaryota</taxon>
        <taxon>Sar</taxon>
        <taxon>Stramenopiles</taxon>
        <taxon>Ochrophyta</taxon>
        <taxon>Bacillariophyta</taxon>
        <taxon>Bacillariophyceae</taxon>
        <taxon>Bacillariophycidae</taxon>
        <taxon>Bacillariales</taxon>
        <taxon>Bacillariaceae</taxon>
        <taxon>Pseudo-nitzschia</taxon>
    </lineage>
</organism>
<feature type="compositionally biased region" description="Basic residues" evidence="1">
    <location>
        <begin position="194"/>
        <end position="211"/>
    </location>
</feature>
<name>A0A448Z2K7_9STRA</name>
<evidence type="ECO:0000313" key="3">
    <source>
        <dbReference type="Proteomes" id="UP000291116"/>
    </source>
</evidence>
<evidence type="ECO:0000256" key="1">
    <source>
        <dbReference type="SAM" id="MobiDB-lite"/>
    </source>
</evidence>
<evidence type="ECO:0000313" key="2">
    <source>
        <dbReference type="EMBL" id="VEU36286.1"/>
    </source>
</evidence>
<reference evidence="2 3" key="1">
    <citation type="submission" date="2019-01" db="EMBL/GenBank/DDBJ databases">
        <authorList>
            <person name="Ferrante I. M."/>
        </authorList>
    </citation>
    <scope>NUCLEOTIDE SEQUENCE [LARGE SCALE GENOMIC DNA]</scope>
    <source>
        <strain evidence="2 3">B856</strain>
    </source>
</reference>